<keyword evidence="3" id="KW-0813">Transport</keyword>
<comment type="caution">
    <text evidence="9">The sequence shown here is derived from an EMBL/GenBank/DDBJ whole genome shotgun (WGS) entry which is preliminary data.</text>
</comment>
<keyword evidence="5 8" id="KW-0812">Transmembrane</keyword>
<proteinExistence type="inferred from homology"/>
<evidence type="ECO:0000256" key="7">
    <source>
        <dbReference type="ARBA" id="ARBA00023136"/>
    </source>
</evidence>
<feature type="transmembrane region" description="Helical" evidence="8">
    <location>
        <begin position="218"/>
        <end position="244"/>
    </location>
</feature>
<reference evidence="9" key="1">
    <citation type="submission" date="2020-02" db="EMBL/GenBank/DDBJ databases">
        <authorList>
            <person name="Shen X.-R."/>
            <person name="Zhang Y.-X."/>
        </authorList>
    </citation>
    <scope>NUCLEOTIDE SEQUENCE</scope>
    <source>
        <strain evidence="9">SYP-B3998</strain>
    </source>
</reference>
<dbReference type="EMBL" id="JAAIKC010000009">
    <property type="protein sequence ID" value="NEW08532.1"/>
    <property type="molecule type" value="Genomic_DNA"/>
</dbReference>
<organism evidence="9">
    <name type="scientific">Paenibacillus sp. SYP-B3998</name>
    <dbReference type="NCBI Taxonomy" id="2678564"/>
    <lineage>
        <taxon>Bacteria</taxon>
        <taxon>Bacillati</taxon>
        <taxon>Bacillota</taxon>
        <taxon>Bacilli</taxon>
        <taxon>Bacillales</taxon>
        <taxon>Paenibacillaceae</taxon>
        <taxon>Paenibacillus</taxon>
    </lineage>
</organism>
<keyword evidence="4" id="KW-0309">Germination</keyword>
<feature type="transmembrane region" description="Helical" evidence="8">
    <location>
        <begin position="335"/>
        <end position="357"/>
    </location>
</feature>
<gene>
    <name evidence="9" type="ORF">GK047_21265</name>
</gene>
<keyword evidence="6 8" id="KW-1133">Transmembrane helix</keyword>
<dbReference type="GO" id="GO:0009847">
    <property type="term" value="P:spore germination"/>
    <property type="evidence" value="ECO:0007669"/>
    <property type="project" value="InterPro"/>
</dbReference>
<feature type="transmembrane region" description="Helical" evidence="8">
    <location>
        <begin position="12"/>
        <end position="28"/>
    </location>
</feature>
<evidence type="ECO:0000256" key="3">
    <source>
        <dbReference type="ARBA" id="ARBA00022448"/>
    </source>
</evidence>
<dbReference type="InterPro" id="IPR004761">
    <property type="entry name" value="Spore_GerAB"/>
</dbReference>
<protein>
    <submittedName>
        <fullName evidence="9">Endospore germination permease</fullName>
    </submittedName>
</protein>
<evidence type="ECO:0000256" key="4">
    <source>
        <dbReference type="ARBA" id="ARBA00022544"/>
    </source>
</evidence>
<evidence type="ECO:0000313" key="9">
    <source>
        <dbReference type="EMBL" id="NEW08532.1"/>
    </source>
</evidence>
<feature type="transmembrane region" description="Helical" evidence="8">
    <location>
        <begin position="304"/>
        <end position="323"/>
    </location>
</feature>
<dbReference type="RefSeq" id="WP_163951472.1">
    <property type="nucleotide sequence ID" value="NZ_JAAIKC010000009.1"/>
</dbReference>
<feature type="transmembrane region" description="Helical" evidence="8">
    <location>
        <begin position="187"/>
        <end position="206"/>
    </location>
</feature>
<dbReference type="Gene3D" id="1.20.1740.10">
    <property type="entry name" value="Amino acid/polyamine transporter I"/>
    <property type="match status" value="1"/>
</dbReference>
<comment type="subcellular location">
    <subcellularLocation>
        <location evidence="1">Membrane</location>
        <topology evidence="1">Multi-pass membrane protein</topology>
    </subcellularLocation>
</comment>
<feature type="transmembrane region" description="Helical" evidence="8">
    <location>
        <begin position="119"/>
        <end position="136"/>
    </location>
</feature>
<accession>A0A6G4A2B8</accession>
<evidence type="ECO:0000256" key="6">
    <source>
        <dbReference type="ARBA" id="ARBA00022989"/>
    </source>
</evidence>
<evidence type="ECO:0000256" key="5">
    <source>
        <dbReference type="ARBA" id="ARBA00022692"/>
    </source>
</evidence>
<dbReference type="NCBIfam" id="TIGR00912">
    <property type="entry name" value="2A0309"/>
    <property type="match status" value="1"/>
</dbReference>
<feature type="transmembrane region" description="Helical" evidence="8">
    <location>
        <begin position="40"/>
        <end position="60"/>
    </location>
</feature>
<dbReference type="GO" id="GO:0016020">
    <property type="term" value="C:membrane"/>
    <property type="evidence" value="ECO:0007669"/>
    <property type="project" value="UniProtKB-SubCell"/>
</dbReference>
<dbReference type="Pfam" id="PF03845">
    <property type="entry name" value="Spore_permease"/>
    <property type="match status" value="1"/>
</dbReference>
<dbReference type="AlphaFoldDB" id="A0A6G4A2B8"/>
<feature type="transmembrane region" description="Helical" evidence="8">
    <location>
        <begin position="81"/>
        <end position="99"/>
    </location>
</feature>
<feature type="transmembrane region" description="Helical" evidence="8">
    <location>
        <begin position="148"/>
        <end position="167"/>
    </location>
</feature>
<comment type="similarity">
    <text evidence="2">Belongs to the amino acid-polyamine-organocation (APC) superfamily. Spore germination protein (SGP) (TC 2.A.3.9) family.</text>
</comment>
<feature type="transmembrane region" description="Helical" evidence="8">
    <location>
        <begin position="270"/>
        <end position="292"/>
    </location>
</feature>
<dbReference type="PANTHER" id="PTHR34975">
    <property type="entry name" value="SPORE GERMINATION PROTEIN A2"/>
    <property type="match status" value="1"/>
</dbReference>
<dbReference type="PANTHER" id="PTHR34975:SF2">
    <property type="entry name" value="SPORE GERMINATION PROTEIN A2"/>
    <property type="match status" value="1"/>
</dbReference>
<evidence type="ECO:0000256" key="1">
    <source>
        <dbReference type="ARBA" id="ARBA00004141"/>
    </source>
</evidence>
<name>A0A6G4A2B8_9BACL</name>
<evidence type="ECO:0000256" key="8">
    <source>
        <dbReference type="SAM" id="Phobius"/>
    </source>
</evidence>
<evidence type="ECO:0000256" key="2">
    <source>
        <dbReference type="ARBA" id="ARBA00007998"/>
    </source>
</evidence>
<keyword evidence="7 8" id="KW-0472">Membrane</keyword>
<sequence length="368" mass="42177">MQSKEQIGTRQMAILVIYFIIGDMLLFLPSNLSNTAHQDAWISALIGLAIGVAIAWYVYWYSQRFPGLTLVEIHNLVLGRWFGGGVTLVYVVIFFNNSIVQIREIGDFVSTQMMTETPMRVICLLFTFLYIIALRSGLENIARFAETFFPMFALMLALLMVSSLPESHLANLTPVLENGFKPLAEGVLFYISFPFCEMFVFWMIFPNVNQNKHFRRDYVIAALIGGATIFSVLMISLLVLGPYLTSHQMYSTYTLAKKISIGHFIERIEAILAITWILSTFMRSIIYGYAFIRGIEQMFHLKDYRTLTVPLGVVAFGYAMLIYPNIVFFNSVNPYWISMDLTVIPFLSLTVYIIYVIKSRFQQNTPRQ</sequence>